<dbReference type="InterPro" id="IPR036770">
    <property type="entry name" value="Ankyrin_rpt-contain_sf"/>
</dbReference>
<dbReference type="InParanoid" id="E1ZAB3"/>
<dbReference type="KEGG" id="cvr:CHLNCDRAFT_14469"/>
<proteinExistence type="predicted"/>
<name>E1ZAB3_CHLVA</name>
<dbReference type="GeneID" id="17356737"/>
<dbReference type="STRING" id="554065.E1ZAB3"/>
<dbReference type="InterPro" id="IPR050776">
    <property type="entry name" value="Ank_Repeat/CDKN_Inhibitor"/>
</dbReference>
<dbReference type="RefSeq" id="XP_005849335.1">
    <property type="nucleotide sequence ID" value="XM_005849273.1"/>
</dbReference>
<organism evidence="5">
    <name type="scientific">Chlorella variabilis</name>
    <name type="common">Green alga</name>
    <dbReference type="NCBI Taxonomy" id="554065"/>
    <lineage>
        <taxon>Eukaryota</taxon>
        <taxon>Viridiplantae</taxon>
        <taxon>Chlorophyta</taxon>
        <taxon>core chlorophytes</taxon>
        <taxon>Trebouxiophyceae</taxon>
        <taxon>Chlorellales</taxon>
        <taxon>Chlorellaceae</taxon>
        <taxon>Chlorella clade</taxon>
        <taxon>Chlorella</taxon>
    </lineage>
</organism>
<dbReference type="PROSITE" id="PS50297">
    <property type="entry name" value="ANK_REP_REGION"/>
    <property type="match status" value="1"/>
</dbReference>
<dbReference type="PANTHER" id="PTHR24201">
    <property type="entry name" value="ANK_REP_REGION DOMAIN-CONTAINING PROTEIN"/>
    <property type="match status" value="1"/>
</dbReference>
<evidence type="ECO:0000256" key="1">
    <source>
        <dbReference type="ARBA" id="ARBA00022737"/>
    </source>
</evidence>
<dbReference type="AlphaFoldDB" id="E1ZAB3"/>
<reference evidence="4 5" key="1">
    <citation type="journal article" date="2010" name="Plant Cell">
        <title>The Chlorella variabilis NC64A genome reveals adaptation to photosymbiosis, coevolution with viruses, and cryptic sex.</title>
        <authorList>
            <person name="Blanc G."/>
            <person name="Duncan G."/>
            <person name="Agarkova I."/>
            <person name="Borodovsky M."/>
            <person name="Gurnon J."/>
            <person name="Kuo A."/>
            <person name="Lindquist E."/>
            <person name="Lucas S."/>
            <person name="Pangilinan J."/>
            <person name="Polle J."/>
            <person name="Salamov A."/>
            <person name="Terry A."/>
            <person name="Yamada T."/>
            <person name="Dunigan D.D."/>
            <person name="Grigoriev I.V."/>
            <person name="Claverie J.M."/>
            <person name="Van Etten J.L."/>
        </authorList>
    </citation>
    <scope>NUCLEOTIDE SEQUENCE [LARGE SCALE GENOMIC DNA]</scope>
    <source>
        <strain evidence="4 5">NC64A</strain>
    </source>
</reference>
<feature type="repeat" description="ANK" evidence="3">
    <location>
        <begin position="26"/>
        <end position="58"/>
    </location>
</feature>
<feature type="non-terminal residue" evidence="4">
    <location>
        <position position="1"/>
    </location>
</feature>
<dbReference type="PROSITE" id="PS50088">
    <property type="entry name" value="ANK_REPEAT"/>
    <property type="match status" value="1"/>
</dbReference>
<dbReference type="InterPro" id="IPR002110">
    <property type="entry name" value="Ankyrin_rpt"/>
</dbReference>
<dbReference type="Pfam" id="PF12796">
    <property type="entry name" value="Ank_2"/>
    <property type="match status" value="1"/>
</dbReference>
<dbReference type="Proteomes" id="UP000008141">
    <property type="component" value="Unassembled WGS sequence"/>
</dbReference>
<dbReference type="SUPFAM" id="SSF48403">
    <property type="entry name" value="Ankyrin repeat"/>
    <property type="match status" value="1"/>
</dbReference>
<keyword evidence="1" id="KW-0677">Repeat</keyword>
<gene>
    <name evidence="4" type="ORF">CHLNCDRAFT_14469</name>
</gene>
<feature type="non-terminal residue" evidence="4">
    <location>
        <position position="64"/>
    </location>
</feature>
<dbReference type="OrthoDB" id="539167at2759"/>
<evidence type="ECO:0000313" key="5">
    <source>
        <dbReference type="Proteomes" id="UP000008141"/>
    </source>
</evidence>
<evidence type="ECO:0000256" key="3">
    <source>
        <dbReference type="PROSITE-ProRule" id="PRU00023"/>
    </source>
</evidence>
<keyword evidence="2 3" id="KW-0040">ANK repeat</keyword>
<accession>E1ZAB3</accession>
<keyword evidence="5" id="KW-1185">Reference proteome</keyword>
<dbReference type="Gene3D" id="1.25.40.20">
    <property type="entry name" value="Ankyrin repeat-containing domain"/>
    <property type="match status" value="1"/>
</dbReference>
<dbReference type="EMBL" id="GL433840">
    <property type="protein sequence ID" value="EFN57233.1"/>
    <property type="molecule type" value="Genomic_DNA"/>
</dbReference>
<evidence type="ECO:0000256" key="2">
    <source>
        <dbReference type="ARBA" id="ARBA00023043"/>
    </source>
</evidence>
<evidence type="ECO:0000313" key="4">
    <source>
        <dbReference type="EMBL" id="EFN57233.1"/>
    </source>
</evidence>
<protein>
    <submittedName>
        <fullName evidence="4">Uncharacterized protein</fullName>
    </submittedName>
</protein>
<sequence length="64" mass="6404">AAELGHVEILSCMMAAGADPNKSTSIGGRALHQAAFSGQAGAVRCLLAAGADVDPRTLELTTPL</sequence>